<name>A0AAW9RSA7_9BACT</name>
<reference evidence="9 10" key="1">
    <citation type="submission" date="2024-04" db="EMBL/GenBank/DDBJ databases">
        <title>Novel genus in family Flammeovirgaceae.</title>
        <authorList>
            <person name="Nguyen T.H."/>
            <person name="Vuong T.Q."/>
            <person name="Le H."/>
            <person name="Kim S.-G."/>
        </authorList>
    </citation>
    <scope>NUCLEOTIDE SEQUENCE [LARGE SCALE GENOMIC DNA]</scope>
    <source>
        <strain evidence="9 10">JCM 23209</strain>
    </source>
</reference>
<evidence type="ECO:0000256" key="3">
    <source>
        <dbReference type="ARBA" id="ARBA00022729"/>
    </source>
</evidence>
<dbReference type="Pfam" id="PF14322">
    <property type="entry name" value="SusD-like_3"/>
    <property type="match status" value="1"/>
</dbReference>
<dbReference type="Gene3D" id="1.25.40.390">
    <property type="match status" value="1"/>
</dbReference>
<dbReference type="Pfam" id="PF07980">
    <property type="entry name" value="SusD_RagB"/>
    <property type="match status" value="1"/>
</dbReference>
<comment type="similarity">
    <text evidence="2">Belongs to the SusD family.</text>
</comment>
<feature type="domain" description="RagB/SusD" evidence="7">
    <location>
        <begin position="301"/>
        <end position="602"/>
    </location>
</feature>
<evidence type="ECO:0000256" key="4">
    <source>
        <dbReference type="ARBA" id="ARBA00023136"/>
    </source>
</evidence>
<keyword evidence="3 6" id="KW-0732">Signal</keyword>
<dbReference type="RefSeq" id="WP_346820436.1">
    <property type="nucleotide sequence ID" value="NZ_JBDKWZ010000003.1"/>
</dbReference>
<evidence type="ECO:0000256" key="5">
    <source>
        <dbReference type="ARBA" id="ARBA00023237"/>
    </source>
</evidence>
<dbReference type="Proteomes" id="UP001403385">
    <property type="component" value="Unassembled WGS sequence"/>
</dbReference>
<evidence type="ECO:0000313" key="9">
    <source>
        <dbReference type="EMBL" id="MEN7547649.1"/>
    </source>
</evidence>
<dbReference type="AlphaFoldDB" id="A0AAW9RSA7"/>
<evidence type="ECO:0000259" key="7">
    <source>
        <dbReference type="Pfam" id="PF07980"/>
    </source>
</evidence>
<proteinExistence type="inferred from homology"/>
<evidence type="ECO:0000259" key="8">
    <source>
        <dbReference type="Pfam" id="PF14322"/>
    </source>
</evidence>
<feature type="chain" id="PRO_5043578245" evidence="6">
    <location>
        <begin position="22"/>
        <end position="604"/>
    </location>
</feature>
<feature type="domain" description="SusD-like N-terminal" evidence="8">
    <location>
        <begin position="60"/>
        <end position="210"/>
    </location>
</feature>
<dbReference type="InterPro" id="IPR033985">
    <property type="entry name" value="SusD-like_N"/>
</dbReference>
<protein>
    <submittedName>
        <fullName evidence="9">RagB/SusD family nutrient uptake outer membrane protein</fullName>
    </submittedName>
</protein>
<comment type="caution">
    <text evidence="9">The sequence shown here is derived from an EMBL/GenBank/DDBJ whole genome shotgun (WGS) entry which is preliminary data.</text>
</comment>
<sequence>MKILKYTTILLGLLMTLLTGCNDDFLQRDPQTDITPELFFQNPNDLEIYTNGMYSQLKFSYEDIGSDNIAFYSGNSEADQILIGNVNAANAGGWSKDDWADLRKINFMLERMDQVQGNAEEIKNYEGIARFFRAWFYFGKVQRYSDVPWYSESIEASDEALIYKAKDPRAVVVDSIMADLEYAVENIIVNDDNTRVTRWAALTLLARFALYEGTFRKYHEELSLTGDYERFLKRAVSASEEIMENGGFSIHSTGNGVQDYRELFVGTTLGSNNEMILWANYDRDLGRGNNSHTVFDWQWALSRSLADAYLMKDGTPFTSTPDFDKKSFTQVFDNRDPRMMETIGYPGFVNAGSTEPFRIKPTFGGYNQLKFNPRDAALRQGWDANYTDLPVFRYAEVLLIYAEAKAELGTLAQSDIDKTVNVIRARVNMPALDMNAANAQVDPVQAARYPNVMVANKGALLEIRRERRVEMACEGLRYMDLMRWKAGKLLEDGQEGMYVPALGAFDVTGDGEVDIAILESPDKLGPIAHLTKEEQDALSKYFLIDSDGAEQNFYLSEGTSGFIRFVRDKNITRDFVEPKYYYRPIPQQQLLLNPNLEQTIFWNN</sequence>
<comment type="subcellular location">
    <subcellularLocation>
        <location evidence="1">Cell outer membrane</location>
    </subcellularLocation>
</comment>
<dbReference type="PROSITE" id="PS51257">
    <property type="entry name" value="PROKAR_LIPOPROTEIN"/>
    <property type="match status" value="1"/>
</dbReference>
<keyword evidence="10" id="KW-1185">Reference proteome</keyword>
<keyword evidence="5" id="KW-0998">Cell outer membrane</keyword>
<evidence type="ECO:0000313" key="10">
    <source>
        <dbReference type="Proteomes" id="UP001403385"/>
    </source>
</evidence>
<dbReference type="EMBL" id="JBDKWZ010000003">
    <property type="protein sequence ID" value="MEN7547649.1"/>
    <property type="molecule type" value="Genomic_DNA"/>
</dbReference>
<evidence type="ECO:0000256" key="2">
    <source>
        <dbReference type="ARBA" id="ARBA00006275"/>
    </source>
</evidence>
<dbReference type="InterPro" id="IPR011990">
    <property type="entry name" value="TPR-like_helical_dom_sf"/>
</dbReference>
<evidence type="ECO:0000256" key="1">
    <source>
        <dbReference type="ARBA" id="ARBA00004442"/>
    </source>
</evidence>
<accession>A0AAW9RSA7</accession>
<dbReference type="InterPro" id="IPR012944">
    <property type="entry name" value="SusD_RagB_dom"/>
</dbReference>
<gene>
    <name evidence="9" type="ORF">AAG747_07010</name>
</gene>
<keyword evidence="4" id="KW-0472">Membrane</keyword>
<feature type="signal peptide" evidence="6">
    <location>
        <begin position="1"/>
        <end position="21"/>
    </location>
</feature>
<dbReference type="SUPFAM" id="SSF48452">
    <property type="entry name" value="TPR-like"/>
    <property type="match status" value="1"/>
</dbReference>
<organism evidence="9 10">
    <name type="scientific">Rapidithrix thailandica</name>
    <dbReference type="NCBI Taxonomy" id="413964"/>
    <lineage>
        <taxon>Bacteria</taxon>
        <taxon>Pseudomonadati</taxon>
        <taxon>Bacteroidota</taxon>
        <taxon>Cytophagia</taxon>
        <taxon>Cytophagales</taxon>
        <taxon>Flammeovirgaceae</taxon>
        <taxon>Rapidithrix</taxon>
    </lineage>
</organism>
<evidence type="ECO:0000256" key="6">
    <source>
        <dbReference type="SAM" id="SignalP"/>
    </source>
</evidence>
<dbReference type="GO" id="GO:0009279">
    <property type="term" value="C:cell outer membrane"/>
    <property type="evidence" value="ECO:0007669"/>
    <property type="project" value="UniProtKB-SubCell"/>
</dbReference>